<evidence type="ECO:0000256" key="1">
    <source>
        <dbReference type="ARBA" id="ARBA00001947"/>
    </source>
</evidence>
<dbReference type="GO" id="GO:0006508">
    <property type="term" value="P:proteolysis"/>
    <property type="evidence" value="ECO:0007669"/>
    <property type="project" value="UniProtKB-KW"/>
</dbReference>
<evidence type="ECO:0000256" key="2">
    <source>
        <dbReference type="ARBA" id="ARBA00004651"/>
    </source>
</evidence>
<keyword evidence="6 13" id="KW-0812">Transmembrane</keyword>
<evidence type="ECO:0000256" key="5">
    <source>
        <dbReference type="ARBA" id="ARBA00022670"/>
    </source>
</evidence>
<evidence type="ECO:0000256" key="10">
    <source>
        <dbReference type="ARBA" id="ARBA00022989"/>
    </source>
</evidence>
<keyword evidence="4" id="KW-1003">Cell membrane</keyword>
<name>A0A8J3B450_9BACI</name>
<evidence type="ECO:0000256" key="9">
    <source>
        <dbReference type="ARBA" id="ARBA00022833"/>
    </source>
</evidence>
<evidence type="ECO:0000256" key="8">
    <source>
        <dbReference type="ARBA" id="ARBA00022801"/>
    </source>
</evidence>
<keyword evidence="8" id="KW-0378">Hydrolase</keyword>
<reference evidence="15" key="1">
    <citation type="journal article" date="2014" name="Int. J. Syst. Evol. Microbiol.">
        <title>Complete genome sequence of Corynebacterium casei LMG S-19264T (=DSM 44701T), isolated from a smear-ripened cheese.</title>
        <authorList>
            <consortium name="US DOE Joint Genome Institute (JGI-PGF)"/>
            <person name="Walter F."/>
            <person name="Albersmeier A."/>
            <person name="Kalinowski J."/>
            <person name="Ruckert C."/>
        </authorList>
    </citation>
    <scope>NUCLEOTIDE SEQUENCE</scope>
    <source>
        <strain evidence="15">JCM 14719</strain>
    </source>
</reference>
<dbReference type="GO" id="GO:0046872">
    <property type="term" value="F:metal ion binding"/>
    <property type="evidence" value="ECO:0007669"/>
    <property type="project" value="UniProtKB-KW"/>
</dbReference>
<feature type="transmembrane region" description="Helical" evidence="13">
    <location>
        <begin position="57"/>
        <end position="75"/>
    </location>
</feature>
<comment type="subcellular location">
    <subcellularLocation>
        <location evidence="2">Cell membrane</location>
        <topology evidence="2">Multi-pass membrane protein</topology>
    </subcellularLocation>
</comment>
<evidence type="ECO:0000256" key="11">
    <source>
        <dbReference type="ARBA" id="ARBA00023049"/>
    </source>
</evidence>
<dbReference type="PANTHER" id="PTHR35864:SF1">
    <property type="entry name" value="ZINC METALLOPROTEASE YWHC-RELATED"/>
    <property type="match status" value="1"/>
</dbReference>
<feature type="transmembrane region" description="Helical" evidence="13">
    <location>
        <begin position="12"/>
        <end position="37"/>
    </location>
</feature>
<keyword evidence="11" id="KW-0482">Metalloprotease</keyword>
<evidence type="ECO:0000256" key="7">
    <source>
        <dbReference type="ARBA" id="ARBA00022723"/>
    </source>
</evidence>
<proteinExistence type="inferred from homology"/>
<accession>A0A8J3B450</accession>
<dbReference type="PANTHER" id="PTHR35864">
    <property type="entry name" value="ZINC METALLOPROTEASE MJ0611-RELATED"/>
    <property type="match status" value="1"/>
</dbReference>
<keyword evidence="7" id="KW-0479">Metal-binding</keyword>
<reference evidence="15" key="2">
    <citation type="submission" date="2020-09" db="EMBL/GenBank/DDBJ databases">
        <authorList>
            <person name="Sun Q."/>
            <person name="Ohkuma M."/>
        </authorList>
    </citation>
    <scope>NUCLEOTIDE SEQUENCE</scope>
    <source>
        <strain evidence="15">JCM 14719</strain>
    </source>
</reference>
<comment type="similarity">
    <text evidence="3">Belongs to the peptidase M50B family.</text>
</comment>
<dbReference type="InterPro" id="IPR008915">
    <property type="entry name" value="Peptidase_M50"/>
</dbReference>
<evidence type="ECO:0000259" key="14">
    <source>
        <dbReference type="Pfam" id="PF02163"/>
    </source>
</evidence>
<dbReference type="InterPro" id="IPR044537">
    <property type="entry name" value="Rip2-like"/>
</dbReference>
<evidence type="ECO:0000256" key="13">
    <source>
        <dbReference type="SAM" id="Phobius"/>
    </source>
</evidence>
<feature type="domain" description="Peptidase M50" evidence="14">
    <location>
        <begin position="128"/>
        <end position="167"/>
    </location>
</feature>
<feature type="transmembrane region" description="Helical" evidence="13">
    <location>
        <begin position="87"/>
        <end position="110"/>
    </location>
</feature>
<dbReference type="Proteomes" id="UP000637720">
    <property type="component" value="Unassembled WGS sequence"/>
</dbReference>
<comment type="cofactor">
    <cofactor evidence="1">
        <name>Zn(2+)</name>
        <dbReference type="ChEBI" id="CHEBI:29105"/>
    </cofactor>
</comment>
<keyword evidence="9" id="KW-0862">Zinc</keyword>
<keyword evidence="5" id="KW-0645">Protease</keyword>
<dbReference type="Pfam" id="PF02163">
    <property type="entry name" value="Peptidase_M50"/>
    <property type="match status" value="1"/>
</dbReference>
<organism evidence="15 16">
    <name type="scientific">Calditerricola satsumensis</name>
    <dbReference type="NCBI Taxonomy" id="373054"/>
    <lineage>
        <taxon>Bacteria</taxon>
        <taxon>Bacillati</taxon>
        <taxon>Bacillota</taxon>
        <taxon>Bacilli</taxon>
        <taxon>Bacillales</taxon>
        <taxon>Bacillaceae</taxon>
        <taxon>Calditerricola</taxon>
    </lineage>
</organism>
<keyword evidence="12 13" id="KW-0472">Membrane</keyword>
<feature type="transmembrane region" description="Helical" evidence="13">
    <location>
        <begin position="130"/>
        <end position="156"/>
    </location>
</feature>
<dbReference type="GO" id="GO:0005886">
    <property type="term" value="C:plasma membrane"/>
    <property type="evidence" value="ECO:0007669"/>
    <property type="project" value="UniProtKB-SubCell"/>
</dbReference>
<evidence type="ECO:0000256" key="4">
    <source>
        <dbReference type="ARBA" id="ARBA00022475"/>
    </source>
</evidence>
<gene>
    <name evidence="15" type="ORF">GCM10007043_05200</name>
</gene>
<dbReference type="CDD" id="cd06158">
    <property type="entry name" value="S2P-M50_like_1"/>
    <property type="match status" value="1"/>
</dbReference>
<protein>
    <submittedName>
        <fullName evidence="15">Peptidase M50</fullName>
    </submittedName>
</protein>
<evidence type="ECO:0000256" key="3">
    <source>
        <dbReference type="ARBA" id="ARBA00007931"/>
    </source>
</evidence>
<dbReference type="GO" id="GO:0008237">
    <property type="term" value="F:metallopeptidase activity"/>
    <property type="evidence" value="ECO:0007669"/>
    <property type="project" value="UniProtKB-KW"/>
</dbReference>
<dbReference type="RefSeq" id="WP_054670523.1">
    <property type="nucleotide sequence ID" value="NZ_BMOF01000005.1"/>
</dbReference>
<evidence type="ECO:0000313" key="16">
    <source>
        <dbReference type="Proteomes" id="UP000637720"/>
    </source>
</evidence>
<dbReference type="AlphaFoldDB" id="A0A8J3B450"/>
<feature type="transmembrane region" description="Helical" evidence="13">
    <location>
        <begin position="177"/>
        <end position="194"/>
    </location>
</feature>
<dbReference type="EMBL" id="BMOF01000005">
    <property type="protein sequence ID" value="GGJ94356.1"/>
    <property type="molecule type" value="Genomic_DNA"/>
</dbReference>
<keyword evidence="16" id="KW-1185">Reference proteome</keyword>
<sequence>MDVFHFDLDTLLFRLIAFVIAFSVHEWAHAMAAWRLGDPTAKEQGRLTLNPLAHVDPFGLLMILFGPFGWAKPVPFNALYFRGNRRLGIVLVAAAGPLSNLVLAFVFGWLAVHADRMAFLHAGPAWLAELVVNVFVYSLLINAALVVFNLLPIAPLDGAKIVRFLFPYKYDRYFEPLETYGPFLLLAIVFFPALRNVLLHPPLEGLLALIRLVVA</sequence>
<evidence type="ECO:0000256" key="6">
    <source>
        <dbReference type="ARBA" id="ARBA00022692"/>
    </source>
</evidence>
<comment type="caution">
    <text evidence="15">The sequence shown here is derived from an EMBL/GenBank/DDBJ whole genome shotgun (WGS) entry which is preliminary data.</text>
</comment>
<keyword evidence="10 13" id="KW-1133">Transmembrane helix</keyword>
<evidence type="ECO:0000256" key="12">
    <source>
        <dbReference type="ARBA" id="ARBA00023136"/>
    </source>
</evidence>
<dbReference type="InterPro" id="IPR052348">
    <property type="entry name" value="Metallopeptidase_M50B"/>
</dbReference>
<evidence type="ECO:0000313" key="15">
    <source>
        <dbReference type="EMBL" id="GGJ94356.1"/>
    </source>
</evidence>